<organism evidence="10 11">
    <name type="scientific">Cryomorpha ignava</name>
    <dbReference type="NCBI Taxonomy" id="101383"/>
    <lineage>
        <taxon>Bacteria</taxon>
        <taxon>Pseudomonadati</taxon>
        <taxon>Bacteroidota</taxon>
        <taxon>Flavobacteriia</taxon>
        <taxon>Flavobacteriales</taxon>
        <taxon>Cryomorphaceae</taxon>
        <taxon>Cryomorpha</taxon>
    </lineage>
</organism>
<keyword evidence="3 5" id="KW-1133">Transmembrane helix</keyword>
<feature type="domain" description="NfeD integral membrane" evidence="8">
    <location>
        <begin position="236"/>
        <end position="355"/>
    </location>
</feature>
<dbReference type="SUPFAM" id="SSF52096">
    <property type="entry name" value="ClpP/crotonase"/>
    <property type="match status" value="1"/>
</dbReference>
<keyword evidence="6" id="KW-0732">Signal</keyword>
<reference evidence="10 11" key="1">
    <citation type="submission" date="2020-02" db="EMBL/GenBank/DDBJ databases">
        <title>Out from the shadows clarifying the taxonomy of the family Cryomorphaceae and related taxa by utilizing the GTDB taxonomic framework.</title>
        <authorList>
            <person name="Bowman J.P."/>
        </authorList>
    </citation>
    <scope>NUCLEOTIDE SEQUENCE [LARGE SCALE GENOMIC DNA]</scope>
    <source>
        <strain evidence="10 11">QSSC 1-22</strain>
    </source>
</reference>
<comment type="caution">
    <text evidence="10">The sequence shown here is derived from an EMBL/GenBank/DDBJ whole genome shotgun (WGS) entry which is preliminary data.</text>
</comment>
<evidence type="ECO:0000313" key="10">
    <source>
        <dbReference type="EMBL" id="NEN25612.1"/>
    </source>
</evidence>
<dbReference type="Pfam" id="PF01957">
    <property type="entry name" value="NfeD"/>
    <property type="match status" value="1"/>
</dbReference>
<comment type="subcellular location">
    <subcellularLocation>
        <location evidence="1">Membrane</location>
        <topology evidence="1">Multi-pass membrane protein</topology>
    </subcellularLocation>
</comment>
<feature type="domain" description="NfeD-like C-terminal" evidence="7">
    <location>
        <begin position="371"/>
        <end position="426"/>
    </location>
</feature>
<dbReference type="SUPFAM" id="SSF141322">
    <property type="entry name" value="NfeD domain-like"/>
    <property type="match status" value="1"/>
</dbReference>
<evidence type="ECO:0000256" key="4">
    <source>
        <dbReference type="ARBA" id="ARBA00023136"/>
    </source>
</evidence>
<dbReference type="InterPro" id="IPR012340">
    <property type="entry name" value="NA-bd_OB-fold"/>
</dbReference>
<evidence type="ECO:0000256" key="3">
    <source>
        <dbReference type="ARBA" id="ARBA00022989"/>
    </source>
</evidence>
<dbReference type="InterPro" id="IPR029045">
    <property type="entry name" value="ClpP/crotonase-like_dom_sf"/>
</dbReference>
<keyword evidence="11" id="KW-1185">Reference proteome</keyword>
<feature type="signal peptide" evidence="6">
    <location>
        <begin position="1"/>
        <end position="22"/>
    </location>
</feature>
<dbReference type="InterPro" id="IPR056739">
    <property type="entry name" value="NfeD_membrane"/>
</dbReference>
<dbReference type="CDD" id="cd07020">
    <property type="entry name" value="Clp_protease_NfeD_1"/>
    <property type="match status" value="1"/>
</dbReference>
<dbReference type="Pfam" id="PF25145">
    <property type="entry name" value="NfeD1b_N"/>
    <property type="match status" value="1"/>
</dbReference>
<dbReference type="Gene3D" id="2.40.50.140">
    <property type="entry name" value="Nucleic acid-binding proteins"/>
    <property type="match status" value="1"/>
</dbReference>
<dbReference type="AlphaFoldDB" id="A0A7K3WXM8"/>
<evidence type="ECO:0000256" key="6">
    <source>
        <dbReference type="SAM" id="SignalP"/>
    </source>
</evidence>
<dbReference type="Pfam" id="PF24961">
    <property type="entry name" value="NfeD_membrane"/>
    <property type="match status" value="1"/>
</dbReference>
<accession>A0A7K3WXM8</accession>
<feature type="chain" id="PRO_5029528017" evidence="6">
    <location>
        <begin position="23"/>
        <end position="432"/>
    </location>
</feature>
<feature type="transmembrane region" description="Helical" evidence="5">
    <location>
        <begin position="281"/>
        <end position="298"/>
    </location>
</feature>
<proteinExistence type="predicted"/>
<dbReference type="PANTHER" id="PTHR33507">
    <property type="entry name" value="INNER MEMBRANE PROTEIN YBBJ"/>
    <property type="match status" value="1"/>
</dbReference>
<protein>
    <submittedName>
        <fullName evidence="10">Nodulation protein NfeD</fullName>
    </submittedName>
</protein>
<feature type="transmembrane region" description="Helical" evidence="5">
    <location>
        <begin position="336"/>
        <end position="359"/>
    </location>
</feature>
<evidence type="ECO:0000259" key="9">
    <source>
        <dbReference type="Pfam" id="PF25145"/>
    </source>
</evidence>
<dbReference type="PANTHER" id="PTHR33507:SF4">
    <property type="entry name" value="NODULATION COMPETITIVENESS PROTEIN NFED"/>
    <property type="match status" value="1"/>
</dbReference>
<dbReference type="InterPro" id="IPR002810">
    <property type="entry name" value="NfeD-like_C"/>
</dbReference>
<keyword evidence="2 5" id="KW-0812">Transmembrane</keyword>
<dbReference type="GO" id="GO:0016020">
    <property type="term" value="C:membrane"/>
    <property type="evidence" value="ECO:0007669"/>
    <property type="project" value="UniProtKB-SubCell"/>
</dbReference>
<evidence type="ECO:0000256" key="5">
    <source>
        <dbReference type="SAM" id="Phobius"/>
    </source>
</evidence>
<gene>
    <name evidence="10" type="ORF">G3O08_19140</name>
</gene>
<name>A0A7K3WXM8_9FLAO</name>
<evidence type="ECO:0000313" key="11">
    <source>
        <dbReference type="Proteomes" id="UP000486602"/>
    </source>
</evidence>
<dbReference type="Gene3D" id="3.90.226.10">
    <property type="entry name" value="2-enoyl-CoA Hydratase, Chain A, domain 1"/>
    <property type="match status" value="1"/>
</dbReference>
<dbReference type="InterPro" id="IPR052165">
    <property type="entry name" value="Membrane_assoc_protease"/>
</dbReference>
<dbReference type="Proteomes" id="UP000486602">
    <property type="component" value="Unassembled WGS sequence"/>
</dbReference>
<evidence type="ECO:0000259" key="7">
    <source>
        <dbReference type="Pfam" id="PF01957"/>
    </source>
</evidence>
<evidence type="ECO:0000259" key="8">
    <source>
        <dbReference type="Pfam" id="PF24961"/>
    </source>
</evidence>
<sequence length="432" mass="46453">MNLFLKISFIVLGVALSSFTQAQKVFVLNLDGAIYPSTAEYIENGLQKAADENAVCVVLKINTPGGLLKATRQIVGEIMESPIPVISFVTPSGAHAGSAGAFITLSANIAAMSPGSNIGASHPVLQDRIPDSVMNAKMTEDAAAFIRSIAEHRGKDTTLIMQMVTNSRSFSADQALENNIIDLKANNLNELFALIDGRTVQLSSDKEIVLHTASAEVETIEMGFKEKFLTFFSNPNLMYVLLVMGLMGLFFEFSNPGGLVPGIIGVICLILAGFGMSVLPIDYTGLALILVAIILFVLEIKVQSYALLSLGGVICLFLGSIFLIDETPSIDVLQISWSVLITSVIVTSAFFILLVYFGIKAQYTKQKTGTEALVGLRGIAMENLSPKGRVRVNGEFWNAIAEDGDIAAETEIEVVAVVHFKLTVKRVPLLTK</sequence>
<feature type="transmembrane region" description="Helical" evidence="5">
    <location>
        <begin position="305"/>
        <end position="324"/>
    </location>
</feature>
<feature type="transmembrane region" description="Helical" evidence="5">
    <location>
        <begin position="258"/>
        <end position="275"/>
    </location>
</feature>
<dbReference type="EMBL" id="JAAGVY010000063">
    <property type="protein sequence ID" value="NEN25612.1"/>
    <property type="molecule type" value="Genomic_DNA"/>
</dbReference>
<evidence type="ECO:0000256" key="2">
    <source>
        <dbReference type="ARBA" id="ARBA00022692"/>
    </source>
</evidence>
<dbReference type="InterPro" id="IPR056738">
    <property type="entry name" value="NfeD1b_N"/>
</dbReference>
<feature type="transmembrane region" description="Helical" evidence="5">
    <location>
        <begin position="228"/>
        <end position="251"/>
    </location>
</feature>
<keyword evidence="4 5" id="KW-0472">Membrane</keyword>
<evidence type="ECO:0000256" key="1">
    <source>
        <dbReference type="ARBA" id="ARBA00004141"/>
    </source>
</evidence>
<feature type="domain" description="NfeD1b N-terminal" evidence="9">
    <location>
        <begin position="25"/>
        <end position="190"/>
    </location>
</feature>